<proteinExistence type="predicted"/>
<gene>
    <name evidence="2" type="ORF">B9N55_07510</name>
</gene>
<accession>A0A233UYM2</accession>
<evidence type="ECO:0000259" key="1">
    <source>
        <dbReference type="SMART" id="SM00933"/>
    </source>
</evidence>
<dbReference type="InterPro" id="IPR018977">
    <property type="entry name" value="NurA_domain"/>
</dbReference>
<protein>
    <submittedName>
        <fullName evidence="2">Nuclease</fullName>
    </submittedName>
</protein>
<comment type="caution">
    <text evidence="2">The sequence shown here is derived from an EMBL/GenBank/DDBJ whole genome shotgun (WGS) entry which is preliminary data.</text>
</comment>
<evidence type="ECO:0000313" key="3">
    <source>
        <dbReference type="Proteomes" id="UP000215546"/>
    </source>
</evidence>
<dbReference type="RefSeq" id="WP_094208862.1">
    <property type="nucleotide sequence ID" value="NZ_NDYA01000015.1"/>
</dbReference>
<organism evidence="2 3">
    <name type="scientific">Finegoldia magna</name>
    <name type="common">Peptostreptococcus magnus</name>
    <dbReference type="NCBI Taxonomy" id="1260"/>
    <lineage>
        <taxon>Bacteria</taxon>
        <taxon>Bacillati</taxon>
        <taxon>Bacillota</taxon>
        <taxon>Tissierellia</taxon>
        <taxon>Tissierellales</taxon>
        <taxon>Peptoniphilaceae</taxon>
        <taxon>Finegoldia</taxon>
    </lineage>
</organism>
<dbReference type="SMART" id="SM00933">
    <property type="entry name" value="NurA"/>
    <property type="match status" value="1"/>
</dbReference>
<feature type="domain" description="NurA" evidence="1">
    <location>
        <begin position="60"/>
        <end position="286"/>
    </location>
</feature>
<dbReference type="Proteomes" id="UP000215546">
    <property type="component" value="Unassembled WGS sequence"/>
</dbReference>
<dbReference type="AlphaFoldDB" id="A0A233UYM2"/>
<name>A0A233UYM2_FINMA</name>
<evidence type="ECO:0000313" key="2">
    <source>
        <dbReference type="EMBL" id="OXZ31473.1"/>
    </source>
</evidence>
<reference evidence="3" key="1">
    <citation type="submission" date="2017-04" db="EMBL/GenBank/DDBJ databases">
        <title>Finegoldia magna isolated from orthopedic joint implant-associated infections.</title>
        <authorList>
            <person name="Bjorklund S."/>
            <person name="Bruggemann H."/>
            <person name="Jensen A."/>
            <person name="Hellmark B."/>
            <person name="Soderquist B."/>
        </authorList>
    </citation>
    <scope>NUCLEOTIDE SEQUENCE [LARGE SCALE GENOMIC DNA]</scope>
    <source>
        <strain evidence="3">12T273</strain>
    </source>
</reference>
<sequence>MISKDLIDEVSHLNERLKNRKNVSRLNRKDVRNLVTNEIGNIKVYDRFDVNKLKEIKKSGSICVVDGSVNRIGANYPNYVEFFQSLALLSSDQEPLVKADILCPLVDEFSERDQFQISKEKLCATELAVAIEAVKNHDVKILMMDGTLMRYSLEAEDLYKDLVDLCYEEHVLLVGVVEEISTKIIMNTFNESDNNVGMLFDREALFNALDMNEGFVVENHKSRKEEYNIEQAFIRTSKDPCVIAIDIPSQNMNDFDEIISFVLTMSDENTRGVPFLLDLVDKKTRIDNKQAEILAKKYLDTEMYQSIFRSQRSKRVI</sequence>
<dbReference type="EMBL" id="NDYE01000016">
    <property type="protein sequence ID" value="OXZ31473.1"/>
    <property type="molecule type" value="Genomic_DNA"/>
</dbReference>
<dbReference type="Pfam" id="PF09376">
    <property type="entry name" value="NurA"/>
    <property type="match status" value="1"/>
</dbReference>